<dbReference type="InterPro" id="IPR033391">
    <property type="entry name" value="FBPase_N"/>
</dbReference>
<comment type="caution">
    <text evidence="9">Lacks conserved residue(s) required for the propagation of feature annotation.</text>
</comment>
<keyword evidence="8 9" id="KW-0119">Carbohydrate metabolism</keyword>
<proteinExistence type="inferred from homology"/>
<feature type="binding site" evidence="9">
    <location>
        <position position="274"/>
    </location>
    <ligand>
        <name>Mg(2+)</name>
        <dbReference type="ChEBI" id="CHEBI:18420"/>
        <label>2</label>
    </ligand>
</feature>
<dbReference type="KEGG" id="hni:W911_05900"/>
<dbReference type="OrthoDB" id="9806756at2"/>
<feature type="binding site" evidence="9">
    <location>
        <begin position="112"/>
        <end position="115"/>
    </location>
    <ligand>
        <name>substrate</name>
    </ligand>
</feature>
<comment type="cofactor">
    <cofactor evidence="9">
        <name>Mg(2+)</name>
        <dbReference type="ChEBI" id="CHEBI:18420"/>
    </cofactor>
    <text evidence="9">Binds 2 magnesium ions per subunit.</text>
</comment>
<evidence type="ECO:0000256" key="9">
    <source>
        <dbReference type="HAMAP-Rule" id="MF_01855"/>
    </source>
</evidence>
<evidence type="ECO:0000256" key="2">
    <source>
        <dbReference type="ARBA" id="ARBA00005215"/>
    </source>
</evidence>
<feature type="domain" description="Fructose-1-6-bisphosphatase class 1 C-terminal" evidence="12">
    <location>
        <begin position="192"/>
        <end position="324"/>
    </location>
</feature>
<dbReference type="Gene3D" id="3.40.190.80">
    <property type="match status" value="1"/>
</dbReference>
<evidence type="ECO:0000313" key="13">
    <source>
        <dbReference type="EMBL" id="AHB48038.1"/>
    </source>
</evidence>
<evidence type="ECO:0000256" key="10">
    <source>
        <dbReference type="RuleBase" id="RU000508"/>
    </source>
</evidence>
<comment type="pathway">
    <text evidence="2">Carbohydrate biosynthesis; Calvin cycle.</text>
</comment>
<dbReference type="PIRSF" id="PIRSF500210">
    <property type="entry name" value="FBPtase"/>
    <property type="match status" value="1"/>
</dbReference>
<dbReference type="SUPFAM" id="SSF56655">
    <property type="entry name" value="Carbohydrate phosphatase"/>
    <property type="match status" value="1"/>
</dbReference>
<dbReference type="InterPro" id="IPR020548">
    <property type="entry name" value="Fructose_bisphosphatase_AS"/>
</dbReference>
<dbReference type="GO" id="GO:0006094">
    <property type="term" value="P:gluconeogenesis"/>
    <property type="evidence" value="ECO:0007669"/>
    <property type="project" value="UniProtKB-UniRule"/>
</dbReference>
<feature type="domain" description="Fructose-1-6-bisphosphatase class I N-terminal" evidence="11">
    <location>
        <begin position="23"/>
        <end position="188"/>
    </location>
</feature>
<comment type="subcellular location">
    <subcellularLocation>
        <location evidence="9">Cytoplasm</location>
    </subcellularLocation>
</comment>
<sequence>MSDPKDLGTFLNAWAGSDTTKADVAETVVRLSEACCRIGELIGQGPLAGALGAETGQQTGADPQKEIDVRANNLIVEALKGAPVATLGSEELEWPLPINPGAPLAVAVDPIDGSSNTDANTSIGTIFTVLPARCQGADGSSFLQPGTAQLAAGFAVYGPFTSLVLTVGRGTQIFTQDRTTGRFLLTSERVDIPTATREYAINASNYRHWDEAIRTYVDDCLRGRGGPRGKNFNMRWTASPVADIYRILTRGGIFLYPSDLRESYSMGRLRLVYEANPLGWIIEQAGGAASSGYERILDIPPTSLHQRTSFIAGSRTEVEYVVRLHHDPHGLGERSPLFGRRGLFRI</sequence>
<keyword evidence="4 9" id="KW-0963">Cytoplasm</keyword>
<reference evidence="13 14" key="1">
    <citation type="journal article" date="2014" name="Genome Announc.">
        <title>Complete Genome Sequence of Hyphomicrobium nitrativorans Strain NL23, a Denitrifying Bacterium Isolated from Biofilm of a Methanol-Fed Denitrification System Treating Seawater at the Montreal Biodome.</title>
        <authorList>
            <person name="Martineau C."/>
            <person name="Villeneuve C."/>
            <person name="Mauffrey F."/>
            <person name="Villemur R."/>
        </authorList>
    </citation>
    <scope>NUCLEOTIDE SEQUENCE [LARGE SCALE GENOMIC DNA]</scope>
    <source>
        <strain evidence="13">NL23</strain>
    </source>
</reference>
<feature type="binding site" evidence="9">
    <location>
        <position position="202"/>
    </location>
    <ligand>
        <name>substrate</name>
    </ligand>
</feature>
<dbReference type="PANTHER" id="PTHR11556">
    <property type="entry name" value="FRUCTOSE-1,6-BISPHOSPHATASE-RELATED"/>
    <property type="match status" value="1"/>
</dbReference>
<dbReference type="GO" id="GO:0005986">
    <property type="term" value="P:sucrose biosynthetic process"/>
    <property type="evidence" value="ECO:0007669"/>
    <property type="project" value="TreeGrafter"/>
</dbReference>
<dbReference type="GO" id="GO:0006000">
    <property type="term" value="P:fructose metabolic process"/>
    <property type="evidence" value="ECO:0007669"/>
    <property type="project" value="TreeGrafter"/>
</dbReference>
<dbReference type="GO" id="GO:0000287">
    <property type="term" value="F:magnesium ion binding"/>
    <property type="evidence" value="ECO:0007669"/>
    <property type="project" value="UniProtKB-UniRule"/>
</dbReference>
<dbReference type="Gene3D" id="3.30.540.10">
    <property type="entry name" value="Fructose-1,6-Bisphosphatase, subunit A, domain 1"/>
    <property type="match status" value="1"/>
</dbReference>
<dbReference type="PATRIC" id="fig|1029756.8.peg.1239"/>
<dbReference type="GO" id="GO:0005829">
    <property type="term" value="C:cytosol"/>
    <property type="evidence" value="ECO:0007669"/>
    <property type="project" value="TreeGrafter"/>
</dbReference>
<dbReference type="AlphaFoldDB" id="V5SBY1"/>
<keyword evidence="6 9" id="KW-0378">Hydrolase</keyword>
<evidence type="ECO:0000259" key="12">
    <source>
        <dbReference type="Pfam" id="PF18913"/>
    </source>
</evidence>
<dbReference type="InterPro" id="IPR000146">
    <property type="entry name" value="FBPase_class-1"/>
</dbReference>
<keyword evidence="5 9" id="KW-0479">Metal-binding</keyword>
<name>V5SBY1_9HYPH</name>
<dbReference type="Proteomes" id="UP000018542">
    <property type="component" value="Chromosome"/>
</dbReference>
<gene>
    <name evidence="9" type="primary">fbp</name>
    <name evidence="13" type="ORF">W911_05900</name>
</gene>
<evidence type="ECO:0000313" key="14">
    <source>
        <dbReference type="Proteomes" id="UP000018542"/>
    </source>
</evidence>
<dbReference type="Pfam" id="PF00316">
    <property type="entry name" value="FBPase"/>
    <property type="match status" value="1"/>
</dbReference>
<evidence type="ECO:0000256" key="5">
    <source>
        <dbReference type="ARBA" id="ARBA00022723"/>
    </source>
</evidence>
<dbReference type="GO" id="GO:0006002">
    <property type="term" value="P:fructose 6-phosphate metabolic process"/>
    <property type="evidence" value="ECO:0007669"/>
    <property type="project" value="TreeGrafter"/>
</dbReference>
<dbReference type="HAMAP" id="MF_01855">
    <property type="entry name" value="FBPase_class1"/>
    <property type="match status" value="1"/>
</dbReference>
<feature type="binding site" evidence="9">
    <location>
        <position position="112"/>
    </location>
    <ligand>
        <name>Mg(2+)</name>
        <dbReference type="ChEBI" id="CHEBI:18420"/>
        <label>2</label>
    </ligand>
</feature>
<dbReference type="NCBIfam" id="NF006780">
    <property type="entry name" value="PRK09293.1-4"/>
    <property type="match status" value="1"/>
</dbReference>
<evidence type="ECO:0000256" key="7">
    <source>
        <dbReference type="ARBA" id="ARBA00022842"/>
    </source>
</evidence>
<comment type="subunit">
    <text evidence="9">Homotetramer.</text>
</comment>
<feature type="binding site" evidence="9">
    <location>
        <position position="90"/>
    </location>
    <ligand>
        <name>Mg(2+)</name>
        <dbReference type="ChEBI" id="CHEBI:18420"/>
        <label>1</label>
    </ligand>
</feature>
<dbReference type="NCBIfam" id="NF006779">
    <property type="entry name" value="PRK09293.1-3"/>
    <property type="match status" value="1"/>
</dbReference>
<dbReference type="Pfam" id="PF18913">
    <property type="entry name" value="FBPase_C"/>
    <property type="match status" value="1"/>
</dbReference>
<dbReference type="PIRSF" id="PIRSF000904">
    <property type="entry name" value="FBPtase_SBPase"/>
    <property type="match status" value="1"/>
</dbReference>
<dbReference type="EC" id="3.1.3.11" evidence="9"/>
<evidence type="ECO:0000259" key="11">
    <source>
        <dbReference type="Pfam" id="PF00316"/>
    </source>
</evidence>
<dbReference type="InterPro" id="IPR044015">
    <property type="entry name" value="FBPase_C_dom"/>
</dbReference>
<keyword evidence="14" id="KW-1185">Reference proteome</keyword>
<feature type="binding site" evidence="9">
    <location>
        <position position="111"/>
    </location>
    <ligand>
        <name>Mg(2+)</name>
        <dbReference type="ChEBI" id="CHEBI:18420"/>
        <label>1</label>
    </ligand>
</feature>
<accession>V5SBY1</accession>
<comment type="catalytic activity">
    <reaction evidence="1 9">
        <text>beta-D-fructose 1,6-bisphosphate + H2O = beta-D-fructose 6-phosphate + phosphate</text>
        <dbReference type="Rhea" id="RHEA:11064"/>
        <dbReference type="ChEBI" id="CHEBI:15377"/>
        <dbReference type="ChEBI" id="CHEBI:32966"/>
        <dbReference type="ChEBI" id="CHEBI:43474"/>
        <dbReference type="ChEBI" id="CHEBI:57634"/>
        <dbReference type="EC" id="3.1.3.11"/>
    </reaction>
</comment>
<dbReference type="STRING" id="1029756.W911_05900"/>
<evidence type="ECO:0000256" key="4">
    <source>
        <dbReference type="ARBA" id="ARBA00022490"/>
    </source>
</evidence>
<dbReference type="HOGENOM" id="CLU_039977_0_0_5"/>
<dbReference type="FunFam" id="3.40.190.80:FF:000011">
    <property type="entry name" value="Fructose-1,6-bisphosphatase class 1"/>
    <property type="match status" value="1"/>
</dbReference>
<dbReference type="GO" id="GO:0042132">
    <property type="term" value="F:fructose 1,6-bisphosphate 1-phosphatase activity"/>
    <property type="evidence" value="ECO:0007669"/>
    <property type="project" value="UniProtKB-UniRule"/>
</dbReference>
<dbReference type="CDD" id="cd00354">
    <property type="entry name" value="FBPase"/>
    <property type="match status" value="1"/>
</dbReference>
<protein>
    <recommendedName>
        <fullName evidence="9">Fructose-1,6-bisphosphatase class 1</fullName>
        <shortName evidence="9">FBPase class 1</shortName>
        <ecNumber evidence="9">3.1.3.11</ecNumber>
    </recommendedName>
    <alternativeName>
        <fullName evidence="9">D-fructose-1,6-bisphosphate 1-phosphohydrolase class 1</fullName>
    </alternativeName>
</protein>
<dbReference type="GO" id="GO:0030388">
    <property type="term" value="P:fructose 1,6-bisphosphate metabolic process"/>
    <property type="evidence" value="ECO:0007669"/>
    <property type="project" value="TreeGrafter"/>
</dbReference>
<dbReference type="PRINTS" id="PR00115">
    <property type="entry name" value="F16BPHPHTASE"/>
</dbReference>
<dbReference type="InterPro" id="IPR028343">
    <property type="entry name" value="FBPtase"/>
</dbReference>
<dbReference type="PROSITE" id="PS00124">
    <property type="entry name" value="FBPASE"/>
    <property type="match status" value="1"/>
</dbReference>
<comment type="similarity">
    <text evidence="3 9 10">Belongs to the FBPase class 1 family.</text>
</comment>
<evidence type="ECO:0000256" key="6">
    <source>
        <dbReference type="ARBA" id="ARBA00022801"/>
    </source>
</evidence>
<organism evidence="13 14">
    <name type="scientific">Hyphomicrobium nitrativorans NL23</name>
    <dbReference type="NCBI Taxonomy" id="1029756"/>
    <lineage>
        <taxon>Bacteria</taxon>
        <taxon>Pseudomonadati</taxon>
        <taxon>Pseudomonadota</taxon>
        <taxon>Alphaproteobacteria</taxon>
        <taxon>Hyphomicrobiales</taxon>
        <taxon>Hyphomicrobiaceae</taxon>
        <taxon>Hyphomicrobium</taxon>
    </lineage>
</organism>
<feature type="binding site" evidence="9">
    <location>
        <position position="109"/>
    </location>
    <ligand>
        <name>Mg(2+)</name>
        <dbReference type="ChEBI" id="CHEBI:18420"/>
        <label>1</label>
    </ligand>
</feature>
<dbReference type="PANTHER" id="PTHR11556:SF35">
    <property type="entry name" value="SEDOHEPTULOSE-1,7-BISPHOSPHATASE, CHLOROPLASTIC"/>
    <property type="match status" value="1"/>
</dbReference>
<evidence type="ECO:0000256" key="1">
    <source>
        <dbReference type="ARBA" id="ARBA00001273"/>
    </source>
</evidence>
<evidence type="ECO:0000256" key="3">
    <source>
        <dbReference type="ARBA" id="ARBA00010941"/>
    </source>
</evidence>
<keyword evidence="7 9" id="KW-0460">Magnesium</keyword>
<dbReference type="EMBL" id="CP006912">
    <property type="protein sequence ID" value="AHB48038.1"/>
    <property type="molecule type" value="Genomic_DNA"/>
</dbReference>
<evidence type="ECO:0000256" key="8">
    <source>
        <dbReference type="ARBA" id="ARBA00023277"/>
    </source>
</evidence>
<dbReference type="RefSeq" id="WP_023786579.1">
    <property type="nucleotide sequence ID" value="NC_022997.1"/>
</dbReference>
<feature type="binding site" evidence="9">
    <location>
        <position position="109"/>
    </location>
    <ligand>
        <name>Mg(2+)</name>
        <dbReference type="ChEBI" id="CHEBI:18420"/>
        <label>2</label>
    </ligand>
</feature>